<dbReference type="InterPro" id="IPR012340">
    <property type="entry name" value="NA-bd_OB-fold"/>
</dbReference>
<dbReference type="Pfam" id="PF02565">
    <property type="entry name" value="RecO_C"/>
    <property type="match status" value="1"/>
</dbReference>
<comment type="caution">
    <text evidence="9">The sequence shown here is derived from an EMBL/GenBank/DDBJ whole genome shotgun (WGS) entry which is preliminary data.</text>
</comment>
<dbReference type="AlphaFoldDB" id="A0A074J9M2"/>
<dbReference type="InterPro" id="IPR003717">
    <property type="entry name" value="RecO"/>
</dbReference>
<keyword evidence="3 7" id="KW-0227">DNA damage</keyword>
<dbReference type="InterPro" id="IPR037278">
    <property type="entry name" value="ARFGAP/RecO"/>
</dbReference>
<dbReference type="GO" id="GO:0006310">
    <property type="term" value="P:DNA recombination"/>
    <property type="evidence" value="ECO:0007669"/>
    <property type="project" value="UniProtKB-UniRule"/>
</dbReference>
<dbReference type="OrthoDB" id="9804792at2"/>
<gene>
    <name evidence="7" type="primary">recO</name>
    <name evidence="9" type="ORF">DT23_07760</name>
</gene>
<evidence type="ECO:0000256" key="1">
    <source>
        <dbReference type="ARBA" id="ARBA00007452"/>
    </source>
</evidence>
<dbReference type="SUPFAM" id="SSF57863">
    <property type="entry name" value="ArfGap/RecO-like zinc finger"/>
    <property type="match status" value="1"/>
</dbReference>
<proteinExistence type="inferred from homology"/>
<feature type="domain" description="DNA replication/recombination mediator RecO N-terminal" evidence="8">
    <location>
        <begin position="1"/>
        <end position="75"/>
    </location>
</feature>
<dbReference type="Gene3D" id="1.20.1440.120">
    <property type="entry name" value="Recombination protein O, C-terminal domain"/>
    <property type="match status" value="1"/>
</dbReference>
<keyword evidence="4 7" id="KW-0233">DNA recombination</keyword>
<dbReference type="PANTHER" id="PTHR33991">
    <property type="entry name" value="DNA REPAIR PROTEIN RECO"/>
    <property type="match status" value="1"/>
</dbReference>
<evidence type="ECO:0000256" key="5">
    <source>
        <dbReference type="ARBA" id="ARBA00023204"/>
    </source>
</evidence>
<reference evidence="9 10" key="1">
    <citation type="journal article" date="2015" name="Antonie Van Leeuwenhoek">
        <title>Thioclava indica sp. nov., isolated from surface seawater of the Indian Ocean.</title>
        <authorList>
            <person name="Liu Y."/>
            <person name="Lai Q."/>
            <person name="Du J."/>
            <person name="Xu H."/>
            <person name="Jiang L."/>
            <person name="Shao Z."/>
        </authorList>
    </citation>
    <scope>NUCLEOTIDE SEQUENCE [LARGE SCALE GENOMIC DNA]</scope>
    <source>
        <strain evidence="9 10">DT23-4</strain>
    </source>
</reference>
<sequence>MDWQDHGTILSARPHGENSMIVELFTADHGRHAGVVRGGASRKMVGILQPGNRVSATWRARLEDHLGSFTIEPLQSRTVILTDRLALAGLNATCALLRFTLPEREAHMRVFASSEALFDLFVEGGDWAAEYLRWEMGLLEEMGYGLDLSQCAVTGSRDDLAYVSPRTGRAVSREAAGEWAPKLLHLPLFLLGQGPATGAEIAQGLRLTGFFLGERLAPDLGNRPLPEARNRLVDLLARQG</sequence>
<dbReference type="Pfam" id="PF11967">
    <property type="entry name" value="RecO_N"/>
    <property type="match status" value="1"/>
</dbReference>
<evidence type="ECO:0000256" key="3">
    <source>
        <dbReference type="ARBA" id="ARBA00022763"/>
    </source>
</evidence>
<dbReference type="GO" id="GO:0006302">
    <property type="term" value="P:double-strand break repair"/>
    <property type="evidence" value="ECO:0007669"/>
    <property type="project" value="TreeGrafter"/>
</dbReference>
<dbReference type="SUPFAM" id="SSF50249">
    <property type="entry name" value="Nucleic acid-binding proteins"/>
    <property type="match status" value="1"/>
</dbReference>
<protein>
    <recommendedName>
        <fullName evidence="2 7">DNA repair protein RecO</fullName>
    </recommendedName>
    <alternativeName>
        <fullName evidence="6 7">Recombination protein O</fullName>
    </alternativeName>
</protein>
<keyword evidence="10" id="KW-1185">Reference proteome</keyword>
<organism evidence="9 10">
    <name type="scientific">Thioclava indica</name>
    <dbReference type="NCBI Taxonomy" id="1353528"/>
    <lineage>
        <taxon>Bacteria</taxon>
        <taxon>Pseudomonadati</taxon>
        <taxon>Pseudomonadota</taxon>
        <taxon>Alphaproteobacteria</taxon>
        <taxon>Rhodobacterales</taxon>
        <taxon>Paracoccaceae</taxon>
        <taxon>Thioclava</taxon>
    </lineage>
</organism>
<comment type="similarity">
    <text evidence="1 7">Belongs to the RecO family.</text>
</comment>
<dbReference type="STRING" id="1353528.DT23_07760"/>
<evidence type="ECO:0000256" key="7">
    <source>
        <dbReference type="HAMAP-Rule" id="MF_00201"/>
    </source>
</evidence>
<evidence type="ECO:0000256" key="2">
    <source>
        <dbReference type="ARBA" id="ARBA00021310"/>
    </source>
</evidence>
<dbReference type="EMBL" id="AUNB01000073">
    <property type="protein sequence ID" value="KEO53234.1"/>
    <property type="molecule type" value="Genomic_DNA"/>
</dbReference>
<dbReference type="GO" id="GO:0043590">
    <property type="term" value="C:bacterial nucleoid"/>
    <property type="evidence" value="ECO:0007669"/>
    <property type="project" value="TreeGrafter"/>
</dbReference>
<name>A0A074J9M2_9RHOB</name>
<evidence type="ECO:0000259" key="8">
    <source>
        <dbReference type="Pfam" id="PF11967"/>
    </source>
</evidence>
<evidence type="ECO:0000256" key="6">
    <source>
        <dbReference type="ARBA" id="ARBA00033409"/>
    </source>
</evidence>
<dbReference type="NCBIfam" id="TIGR00613">
    <property type="entry name" value="reco"/>
    <property type="match status" value="1"/>
</dbReference>
<dbReference type="RefSeq" id="WP_038133041.1">
    <property type="nucleotide sequence ID" value="NZ_AUNB01000073.1"/>
</dbReference>
<dbReference type="PANTHER" id="PTHR33991:SF1">
    <property type="entry name" value="DNA REPAIR PROTEIN RECO"/>
    <property type="match status" value="1"/>
</dbReference>
<dbReference type="eggNOG" id="COG1381">
    <property type="taxonomic scope" value="Bacteria"/>
</dbReference>
<evidence type="ECO:0000313" key="9">
    <source>
        <dbReference type="EMBL" id="KEO53234.1"/>
    </source>
</evidence>
<evidence type="ECO:0000313" key="10">
    <source>
        <dbReference type="Proteomes" id="UP000027471"/>
    </source>
</evidence>
<dbReference type="InterPro" id="IPR022572">
    <property type="entry name" value="DNA_rep/recomb_RecO_N"/>
</dbReference>
<dbReference type="InterPro" id="IPR042242">
    <property type="entry name" value="RecO_C"/>
</dbReference>
<dbReference type="Gene3D" id="2.40.50.140">
    <property type="entry name" value="Nucleic acid-binding proteins"/>
    <property type="match status" value="1"/>
</dbReference>
<dbReference type="Proteomes" id="UP000027471">
    <property type="component" value="Unassembled WGS sequence"/>
</dbReference>
<evidence type="ECO:0000256" key="4">
    <source>
        <dbReference type="ARBA" id="ARBA00023172"/>
    </source>
</evidence>
<dbReference type="HAMAP" id="MF_00201">
    <property type="entry name" value="RecO"/>
    <property type="match status" value="1"/>
</dbReference>
<accession>A0A074J9M2</accession>
<keyword evidence="5 7" id="KW-0234">DNA repair</keyword>
<comment type="function">
    <text evidence="7">Involved in DNA repair and RecF pathway recombination.</text>
</comment>